<protein>
    <submittedName>
        <fullName evidence="2">Uncharacterized protein</fullName>
    </submittedName>
</protein>
<keyword evidence="3" id="KW-1185">Reference proteome</keyword>
<dbReference type="EMBL" id="CM032182">
    <property type="protein sequence ID" value="KAG7096293.1"/>
    <property type="molecule type" value="Genomic_DNA"/>
</dbReference>
<feature type="region of interest" description="Disordered" evidence="1">
    <location>
        <begin position="1"/>
        <end position="43"/>
    </location>
</feature>
<feature type="compositionally biased region" description="Polar residues" evidence="1">
    <location>
        <begin position="1"/>
        <end position="14"/>
    </location>
</feature>
<dbReference type="KEGG" id="more:E1B28_003740"/>
<accession>A0A9P7UX70</accession>
<evidence type="ECO:0000256" key="1">
    <source>
        <dbReference type="SAM" id="MobiDB-lite"/>
    </source>
</evidence>
<dbReference type="OrthoDB" id="3265350at2759"/>
<dbReference type="AlphaFoldDB" id="A0A9P7UX70"/>
<dbReference type="Proteomes" id="UP001049176">
    <property type="component" value="Chromosome 2"/>
</dbReference>
<dbReference type="RefSeq" id="XP_043012763.1">
    <property type="nucleotide sequence ID" value="XM_043148171.1"/>
</dbReference>
<sequence>MEKASTSDIQNLSKLSGAAQEKVRQQLRGANGLAQRERAQNESLITTYISERDALMAEKSKGKNGYTEALADSADIPKAVPDPASNQPKDKSLDFFTSISLDITASSSEDKSSSSASSASFGASYSYGWWSPTGARVEGGYSSASAMAERSMASNSCKISFECMRVDITRPWLRAELFYDAELTVPPGELYYSSISPGFGRMRDLMEGKTGQSPADHATEMSRYSTFPMYPTAFLLACNIVLEISGETTHVQSHFSTSSITAKGSISYGAFKVSTDYSHTESQANTKCEATSTGCRITIKSPQIIGWISQMVPALPCLTPEQQQSIIAKQEELKNVKLKDDIS</sequence>
<dbReference type="GeneID" id="66072816"/>
<name>A0A9P7UX70_9AGAR</name>
<gene>
    <name evidence="2" type="ORF">E1B28_003740</name>
</gene>
<evidence type="ECO:0000313" key="3">
    <source>
        <dbReference type="Proteomes" id="UP001049176"/>
    </source>
</evidence>
<proteinExistence type="predicted"/>
<reference evidence="2" key="1">
    <citation type="journal article" date="2021" name="Genome Biol. Evol.">
        <title>The assembled and annotated genome of the fairy-ring fungus Marasmius oreades.</title>
        <authorList>
            <person name="Hiltunen M."/>
            <person name="Ament-Velasquez S.L."/>
            <person name="Johannesson H."/>
        </authorList>
    </citation>
    <scope>NUCLEOTIDE SEQUENCE</scope>
    <source>
        <strain evidence="2">03SP1</strain>
    </source>
</reference>
<organism evidence="2 3">
    <name type="scientific">Marasmius oreades</name>
    <name type="common">fairy-ring Marasmius</name>
    <dbReference type="NCBI Taxonomy" id="181124"/>
    <lineage>
        <taxon>Eukaryota</taxon>
        <taxon>Fungi</taxon>
        <taxon>Dikarya</taxon>
        <taxon>Basidiomycota</taxon>
        <taxon>Agaricomycotina</taxon>
        <taxon>Agaricomycetes</taxon>
        <taxon>Agaricomycetidae</taxon>
        <taxon>Agaricales</taxon>
        <taxon>Marasmiineae</taxon>
        <taxon>Marasmiaceae</taxon>
        <taxon>Marasmius</taxon>
    </lineage>
</organism>
<comment type="caution">
    <text evidence="2">The sequence shown here is derived from an EMBL/GenBank/DDBJ whole genome shotgun (WGS) entry which is preliminary data.</text>
</comment>
<evidence type="ECO:0000313" key="2">
    <source>
        <dbReference type="EMBL" id="KAG7096293.1"/>
    </source>
</evidence>